<gene>
    <name evidence="6 7" type="primary">LOC101862695</name>
    <name evidence="2" type="synonym">MED15</name>
</gene>
<feature type="region of interest" description="Disordered" evidence="3">
    <location>
        <begin position="1"/>
        <end position="38"/>
    </location>
</feature>
<keyword evidence="5" id="KW-1185">Reference proteome</keyword>
<evidence type="ECO:0000256" key="3">
    <source>
        <dbReference type="SAM" id="MobiDB-lite"/>
    </source>
</evidence>
<dbReference type="Gene3D" id="1.10.246.20">
    <property type="entry name" value="Coactivator CBP, KIX domain"/>
    <property type="match status" value="1"/>
</dbReference>
<dbReference type="RefSeq" id="XP_035829077.1">
    <property type="nucleotide sequence ID" value="XM_035973184.1"/>
</dbReference>
<comment type="similarity">
    <text evidence="2">Belongs to the Mediator complex subunit 15 family.</text>
</comment>
<evidence type="ECO:0000256" key="1">
    <source>
        <dbReference type="ARBA" id="ARBA00023242"/>
    </source>
</evidence>
<evidence type="ECO:0000256" key="2">
    <source>
        <dbReference type="RuleBase" id="RU364148"/>
    </source>
</evidence>
<keyword evidence="2" id="KW-0805">Transcription regulation</keyword>
<feature type="compositionally biased region" description="Low complexity" evidence="3">
    <location>
        <begin position="1"/>
        <end position="11"/>
    </location>
</feature>
<proteinExistence type="inferred from homology"/>
<accession>A0ABM0K8N1</accession>
<comment type="subcellular location">
    <subcellularLocation>
        <location evidence="2">Nucleus</location>
    </subcellularLocation>
</comment>
<keyword evidence="1 2" id="KW-0539">Nucleus</keyword>
<dbReference type="Pfam" id="PF09606">
    <property type="entry name" value="Med15_N"/>
    <property type="match status" value="1"/>
</dbReference>
<dbReference type="GeneID" id="101862695"/>
<dbReference type="RefSeq" id="XP_005111431.1">
    <property type="nucleotide sequence ID" value="XM_005111374.3"/>
</dbReference>
<dbReference type="Proteomes" id="UP000694888">
    <property type="component" value="Unplaced"/>
</dbReference>
<protein>
    <recommendedName>
        <fullName evidence="2">Mediator of RNA polymerase II transcription subunit 15</fullName>
    </recommendedName>
    <alternativeName>
        <fullName evidence="2">Mediator complex subunit 15</fullName>
    </alternativeName>
</protein>
<dbReference type="InterPro" id="IPR019087">
    <property type="entry name" value="Med15_N"/>
</dbReference>
<evidence type="ECO:0000259" key="4">
    <source>
        <dbReference type="Pfam" id="PF09606"/>
    </source>
</evidence>
<evidence type="ECO:0000313" key="5">
    <source>
        <dbReference type="Proteomes" id="UP000694888"/>
    </source>
</evidence>
<feature type="region of interest" description="Disordered" evidence="3">
    <location>
        <begin position="95"/>
        <end position="129"/>
    </location>
</feature>
<keyword evidence="2" id="KW-0804">Transcription</keyword>
<comment type="function">
    <text evidence="2">Component of the Mediator complex, a coactivator involved in the regulated transcription of nearly all RNA polymerase II-dependent genes. Mediator functions as a bridge to convey information from gene-specific regulatory proteins to the basal RNA polymerase II transcription machinery. Mediator is recruited to promoters by direct interactions with regulatory proteins and serves as a scaffold for the assembly of a functional preinitiation complex with RNA polymerase II and the general transcription factors.</text>
</comment>
<evidence type="ECO:0000313" key="7">
    <source>
        <dbReference type="RefSeq" id="XP_035829077.1"/>
    </source>
</evidence>
<keyword evidence="2" id="KW-0010">Activator</keyword>
<sequence length="129" mass="14901">MADTQAAPVEETAPEVEKKTEEEPEEPESDEWKAEKYRNKVVERIQDEITKTESQVPKSAAELEEFVFSKAKSRKDYLDLVARLLIYVSEFNKKRSKDAEKDAEDGEKKDAEEKAEGKEEEKKEEQTDS</sequence>
<evidence type="ECO:0000313" key="6">
    <source>
        <dbReference type="RefSeq" id="XP_005111431.1"/>
    </source>
</evidence>
<reference evidence="6 7" key="1">
    <citation type="submission" date="2025-05" db="UniProtKB">
        <authorList>
            <consortium name="RefSeq"/>
        </authorList>
    </citation>
    <scope>IDENTIFICATION</scope>
</reference>
<dbReference type="InterPro" id="IPR036529">
    <property type="entry name" value="KIX_dom_sf"/>
</dbReference>
<feature type="domain" description="Mediator of RNA polymerase II transcription subunit 15 N-terminal" evidence="4">
    <location>
        <begin position="29"/>
        <end position="97"/>
    </location>
</feature>
<comment type="subunit">
    <text evidence="2">Component of the Mediator complex.</text>
</comment>
<organism evidence="5 6">
    <name type="scientific">Aplysia californica</name>
    <name type="common">California sea hare</name>
    <dbReference type="NCBI Taxonomy" id="6500"/>
    <lineage>
        <taxon>Eukaryota</taxon>
        <taxon>Metazoa</taxon>
        <taxon>Spiralia</taxon>
        <taxon>Lophotrochozoa</taxon>
        <taxon>Mollusca</taxon>
        <taxon>Gastropoda</taxon>
        <taxon>Heterobranchia</taxon>
        <taxon>Euthyneura</taxon>
        <taxon>Tectipleura</taxon>
        <taxon>Aplysiida</taxon>
        <taxon>Aplysioidea</taxon>
        <taxon>Aplysiidae</taxon>
        <taxon>Aplysia</taxon>
    </lineage>
</organism>
<name>A0ABM0K8N1_APLCA</name>